<dbReference type="PANTHER" id="PTHR23506">
    <property type="entry name" value="GH10249P"/>
    <property type="match status" value="1"/>
</dbReference>
<evidence type="ECO:0000256" key="3">
    <source>
        <dbReference type="ARBA" id="ARBA00022692"/>
    </source>
</evidence>
<dbReference type="InterPro" id="IPR050930">
    <property type="entry name" value="MFS_Vesicular_Transporter"/>
</dbReference>
<dbReference type="InterPro" id="IPR036259">
    <property type="entry name" value="MFS_trans_sf"/>
</dbReference>
<keyword evidence="3 6" id="KW-0812">Transmembrane</keyword>
<feature type="non-terminal residue" evidence="7">
    <location>
        <position position="70"/>
    </location>
</feature>
<evidence type="ECO:0000256" key="4">
    <source>
        <dbReference type="ARBA" id="ARBA00022989"/>
    </source>
</evidence>
<evidence type="ECO:0000256" key="2">
    <source>
        <dbReference type="ARBA" id="ARBA00022448"/>
    </source>
</evidence>
<evidence type="ECO:0000256" key="5">
    <source>
        <dbReference type="ARBA" id="ARBA00023136"/>
    </source>
</evidence>
<feature type="transmembrane region" description="Helical" evidence="6">
    <location>
        <begin position="27"/>
        <end position="46"/>
    </location>
</feature>
<reference evidence="7" key="1">
    <citation type="submission" date="2008-03" db="EMBL/GenBank/DDBJ databases">
        <title>Annotation of Ixodes scapularis.</title>
        <authorList>
            <consortium name="Ixodes scapularis Genome Project Consortium"/>
            <person name="Caler E."/>
            <person name="Hannick L.I."/>
            <person name="Bidwell S."/>
            <person name="Joardar V."/>
            <person name="Thiagarajan M."/>
            <person name="Amedeo P."/>
            <person name="Galinsky K.J."/>
            <person name="Schobel S."/>
            <person name="Inman J."/>
            <person name="Hostetler J."/>
            <person name="Miller J."/>
            <person name="Hammond M."/>
            <person name="Megy K."/>
            <person name="Lawson D."/>
            <person name="Kodira C."/>
            <person name="Sutton G."/>
            <person name="Meyer J."/>
            <person name="Hill C.A."/>
            <person name="Birren B."/>
            <person name="Nene V."/>
            <person name="Collins F."/>
            <person name="Alarcon-Chaidez F."/>
            <person name="Wikel S."/>
            <person name="Strausberg R."/>
        </authorList>
    </citation>
    <scope>NUCLEOTIDE SEQUENCE [LARGE SCALE GENOMIC DNA]</scope>
    <source>
        <strain evidence="7">Wikel colony</strain>
    </source>
</reference>
<dbReference type="GO" id="GO:0016020">
    <property type="term" value="C:membrane"/>
    <property type="evidence" value="ECO:0007669"/>
    <property type="project" value="UniProtKB-SubCell"/>
</dbReference>
<evidence type="ECO:0008006" key="8">
    <source>
        <dbReference type="Google" id="ProtNLM"/>
    </source>
</evidence>
<dbReference type="Gene3D" id="1.20.1250.20">
    <property type="entry name" value="MFS general substrate transporter like domains"/>
    <property type="match status" value="1"/>
</dbReference>
<accession>B7QIY6</accession>
<feature type="non-terminal residue" evidence="7">
    <location>
        <position position="1"/>
    </location>
</feature>
<sequence length="70" mass="7300">VFSFSFHFAGLGAVASLYPDDSRRSKVMGFTLGGAALGVLAGYPYGGVLYDFVGKTTPFVVLASFSIVLS</sequence>
<gene>
    <name evidence="7" type="ORF">IscW_ISCW014693</name>
</gene>
<keyword evidence="4 6" id="KW-1133">Transmembrane helix</keyword>
<protein>
    <recommendedName>
        <fullName evidence="8">Major facilitator superfamily (MFS) profile domain-containing protein</fullName>
    </recommendedName>
</protein>
<name>B7QIY6_IXOSC</name>
<dbReference type="EMBL" id="DS948642">
    <property type="protein sequence ID" value="EEC18808.1"/>
    <property type="molecule type" value="Genomic_DNA"/>
</dbReference>
<evidence type="ECO:0000256" key="6">
    <source>
        <dbReference type="SAM" id="Phobius"/>
    </source>
</evidence>
<keyword evidence="2" id="KW-0813">Transport</keyword>
<dbReference type="STRING" id="6945.B7QIY6"/>
<dbReference type="PANTHER" id="PTHR23506:SF23">
    <property type="entry name" value="GH10249P"/>
    <property type="match status" value="1"/>
</dbReference>
<dbReference type="AlphaFoldDB" id="B7QIY6"/>
<dbReference type="VEuPathDB" id="VectorBase:ISCW014693"/>
<dbReference type="PaxDb" id="6945-B7QIY6"/>
<dbReference type="VEuPathDB" id="VectorBase:ISCI014693"/>
<evidence type="ECO:0000256" key="1">
    <source>
        <dbReference type="ARBA" id="ARBA00004141"/>
    </source>
</evidence>
<comment type="subcellular location">
    <subcellularLocation>
        <location evidence="1">Membrane</location>
        <topology evidence="1">Multi-pass membrane protein</topology>
    </subcellularLocation>
</comment>
<evidence type="ECO:0000313" key="7">
    <source>
        <dbReference type="EMBL" id="EEC18808.1"/>
    </source>
</evidence>
<keyword evidence="5 6" id="KW-0472">Membrane</keyword>
<proteinExistence type="predicted"/>
<dbReference type="SUPFAM" id="SSF103473">
    <property type="entry name" value="MFS general substrate transporter"/>
    <property type="match status" value="1"/>
</dbReference>
<organism>
    <name type="scientific">Ixodes scapularis</name>
    <name type="common">Black-legged tick</name>
    <name type="synonym">Deer tick</name>
    <dbReference type="NCBI Taxonomy" id="6945"/>
    <lineage>
        <taxon>Eukaryota</taxon>
        <taxon>Metazoa</taxon>
        <taxon>Ecdysozoa</taxon>
        <taxon>Arthropoda</taxon>
        <taxon>Chelicerata</taxon>
        <taxon>Arachnida</taxon>
        <taxon>Acari</taxon>
        <taxon>Parasitiformes</taxon>
        <taxon>Ixodida</taxon>
        <taxon>Ixodoidea</taxon>
        <taxon>Ixodidae</taxon>
        <taxon>Ixodinae</taxon>
        <taxon>Ixodes</taxon>
    </lineage>
</organism>